<evidence type="ECO:0000256" key="2">
    <source>
        <dbReference type="ARBA" id="ARBA00022801"/>
    </source>
</evidence>
<organism evidence="6 7">
    <name type="scientific">Plesiocystis pacifica SIR-1</name>
    <dbReference type="NCBI Taxonomy" id="391625"/>
    <lineage>
        <taxon>Bacteria</taxon>
        <taxon>Pseudomonadati</taxon>
        <taxon>Myxococcota</taxon>
        <taxon>Polyangia</taxon>
        <taxon>Nannocystales</taxon>
        <taxon>Nannocystaceae</taxon>
        <taxon>Plesiocystis</taxon>
    </lineage>
</organism>
<dbReference type="Pfam" id="PF14864">
    <property type="entry name" value="Alkyl_sulf_C"/>
    <property type="match status" value="1"/>
</dbReference>
<dbReference type="CDD" id="cd07710">
    <property type="entry name" value="arylsulfatase_Sdsa1-like_MBL-fold"/>
    <property type="match status" value="1"/>
</dbReference>
<sequence length="577" mass="62962">MIAGLTGCAGGQAVETQRVVPTPQMLETHCEESVGEARVERFEFEGGVEVYVAIGYDLANTILIHTPEGNVIVDAMSGPNRAGAARDALLAQAPGETKALIFTHSHIDHVGGGTVWAPLEGEVPVWATEAFSGHFFKQYGVFQAAERDRGRRQFGDRVSEANLPCSALGANIDFASGIGEGLRLPTQTFTGKASIEVGGVTIELHEAHGETDDQLFVWLPEQRVLMPGDNIYRTFPNLYTIRGTRPRPVDAWIDSLDHMRRLEPTLLLGSHTIPVQGEATVADVLRDYRDAIAFVRATVVRGANAGLSRDAIASGVELPAHLVDSPWLRELYGQLDWSARSIYDAELGWFDGRPETLYPLPPADLARREVELMGGPRAVLDAARAEGQDPRFALHLLAKLERSGLLEDGEVAEPEAFTLERAEALRAVAAEVANTNGRGYLLEFALELEAGPGENFTPELSDEFLRELPVDLFFDAMPVRLRLDMAGEVEECLALELSDVNRKVWITVRRGVAEIAWDAPLPGTPEPIATVTTDSLTWKRVALRLDTSAQAVSSGRLKIDGPAMQVAAFFDRFDRGL</sequence>
<dbReference type="InterPro" id="IPR029228">
    <property type="entry name" value="Alkyl_sulf_dimr"/>
</dbReference>
<dbReference type="AlphaFoldDB" id="A6G1R4"/>
<dbReference type="SUPFAM" id="SSF56281">
    <property type="entry name" value="Metallo-hydrolase/oxidoreductase"/>
    <property type="match status" value="1"/>
</dbReference>
<dbReference type="InterPro" id="IPR038536">
    <property type="entry name" value="Alkyl/aryl-sulf_dimr_sf"/>
</dbReference>
<accession>A6G1R4</accession>
<feature type="domain" description="Metallo-beta-lactamase" evidence="5">
    <location>
        <begin position="58"/>
        <end position="271"/>
    </location>
</feature>
<dbReference type="Gene3D" id="3.60.15.30">
    <property type="entry name" value="Metallo-beta-lactamase domain"/>
    <property type="match status" value="1"/>
</dbReference>
<dbReference type="SMART" id="SM00849">
    <property type="entry name" value="Lactamase_B"/>
    <property type="match status" value="1"/>
</dbReference>
<dbReference type="STRING" id="391625.PPSIR1_35677"/>
<dbReference type="InterPro" id="IPR036527">
    <property type="entry name" value="SCP2_sterol-bd_dom_sf"/>
</dbReference>
<gene>
    <name evidence="6" type="ORF">PPSIR1_35677</name>
</gene>
<dbReference type="Proteomes" id="UP000005801">
    <property type="component" value="Unassembled WGS sequence"/>
</dbReference>
<dbReference type="SUPFAM" id="SSF55718">
    <property type="entry name" value="SCP-like"/>
    <property type="match status" value="1"/>
</dbReference>
<dbReference type="PANTHER" id="PTHR43223">
    <property type="entry name" value="ALKYL/ARYL-SULFATASE"/>
    <property type="match status" value="1"/>
</dbReference>
<evidence type="ECO:0000256" key="1">
    <source>
        <dbReference type="ARBA" id="ARBA00022723"/>
    </source>
</evidence>
<comment type="similarity">
    <text evidence="4">Belongs to the metallo-beta-lactamase superfamily. Type III sulfatase family.</text>
</comment>
<evidence type="ECO:0000313" key="6">
    <source>
        <dbReference type="EMBL" id="EDM80104.1"/>
    </source>
</evidence>
<dbReference type="Pfam" id="PF14863">
    <property type="entry name" value="Alkyl_sulf_dimr"/>
    <property type="match status" value="1"/>
</dbReference>
<evidence type="ECO:0000256" key="4">
    <source>
        <dbReference type="ARBA" id="ARBA00033751"/>
    </source>
</evidence>
<dbReference type="Pfam" id="PF00753">
    <property type="entry name" value="Lactamase_B"/>
    <property type="match status" value="1"/>
</dbReference>
<dbReference type="InterPro" id="IPR001279">
    <property type="entry name" value="Metallo-B-lactamas"/>
</dbReference>
<evidence type="ECO:0000313" key="7">
    <source>
        <dbReference type="Proteomes" id="UP000005801"/>
    </source>
</evidence>
<comment type="caution">
    <text evidence="6">The sequence shown here is derived from an EMBL/GenBank/DDBJ whole genome shotgun (WGS) entry which is preliminary data.</text>
</comment>
<dbReference type="Gene3D" id="3.30.1050.10">
    <property type="entry name" value="SCP2 sterol-binding domain"/>
    <property type="match status" value="1"/>
</dbReference>
<evidence type="ECO:0000259" key="5">
    <source>
        <dbReference type="SMART" id="SM00849"/>
    </source>
</evidence>
<dbReference type="GO" id="GO:0018909">
    <property type="term" value="P:dodecyl sulfate metabolic process"/>
    <property type="evidence" value="ECO:0007669"/>
    <property type="project" value="InterPro"/>
</dbReference>
<keyword evidence="1" id="KW-0479">Metal-binding</keyword>
<dbReference type="GO" id="GO:0018741">
    <property type="term" value="F:linear primary-alkylsulfatase activity"/>
    <property type="evidence" value="ECO:0007669"/>
    <property type="project" value="InterPro"/>
</dbReference>
<dbReference type="InterPro" id="IPR029229">
    <property type="entry name" value="Alkyl_sulf_C"/>
</dbReference>
<reference evidence="6 7" key="1">
    <citation type="submission" date="2007-06" db="EMBL/GenBank/DDBJ databases">
        <authorList>
            <person name="Shimkets L."/>
            <person name="Ferriera S."/>
            <person name="Johnson J."/>
            <person name="Kravitz S."/>
            <person name="Beeson K."/>
            <person name="Sutton G."/>
            <person name="Rogers Y.-H."/>
            <person name="Friedman R."/>
            <person name="Frazier M."/>
            <person name="Venter J.C."/>
        </authorList>
    </citation>
    <scope>NUCLEOTIDE SEQUENCE [LARGE SCALE GENOMIC DNA]</scope>
    <source>
        <strain evidence="6 7">SIR-1</strain>
    </source>
</reference>
<dbReference type="InterPro" id="IPR052195">
    <property type="entry name" value="Bact_Alkyl/Aryl-Sulfatase"/>
</dbReference>
<dbReference type="GO" id="GO:0046983">
    <property type="term" value="F:protein dimerization activity"/>
    <property type="evidence" value="ECO:0007669"/>
    <property type="project" value="InterPro"/>
</dbReference>
<name>A6G1R4_9BACT</name>
<dbReference type="GO" id="GO:0046872">
    <property type="term" value="F:metal ion binding"/>
    <property type="evidence" value="ECO:0007669"/>
    <property type="project" value="UniProtKB-KW"/>
</dbReference>
<dbReference type="EMBL" id="ABCS01000013">
    <property type="protein sequence ID" value="EDM80104.1"/>
    <property type="molecule type" value="Genomic_DNA"/>
</dbReference>
<dbReference type="RefSeq" id="WP_006970663.1">
    <property type="nucleotide sequence ID" value="NZ_ABCS01000013.1"/>
</dbReference>
<evidence type="ECO:0000256" key="3">
    <source>
        <dbReference type="ARBA" id="ARBA00022833"/>
    </source>
</evidence>
<keyword evidence="2" id="KW-0378">Hydrolase</keyword>
<dbReference type="OrthoDB" id="9815874at2"/>
<protein>
    <submittedName>
        <fullName evidence="6">Alkyl sulfatase or beta-lactamase</fullName>
    </submittedName>
</protein>
<keyword evidence="3" id="KW-0862">Zinc</keyword>
<dbReference type="InterPro" id="IPR044097">
    <property type="entry name" value="Bds1/SdsA1_MBL-fold"/>
</dbReference>
<dbReference type="PANTHER" id="PTHR43223:SF2">
    <property type="entry name" value="METALLO-BETA-LACTAMASE DOMAIN-CONTAINING PROTEIN"/>
    <property type="match status" value="1"/>
</dbReference>
<keyword evidence="7" id="KW-1185">Reference proteome</keyword>
<proteinExistence type="inferred from homology"/>
<dbReference type="Gene3D" id="1.25.40.880">
    <property type="entry name" value="Alkyl sulfatase, dimerisation domain"/>
    <property type="match status" value="1"/>
</dbReference>
<dbReference type="eggNOG" id="COG2015">
    <property type="taxonomic scope" value="Bacteria"/>
</dbReference>
<dbReference type="InterPro" id="IPR036866">
    <property type="entry name" value="RibonucZ/Hydroxyglut_hydro"/>
</dbReference>